<evidence type="ECO:0000313" key="1">
    <source>
        <dbReference type="EMBL" id="OXU30639.1"/>
    </source>
</evidence>
<protein>
    <submittedName>
        <fullName evidence="1">Uncharacterized protein</fullName>
    </submittedName>
</protein>
<dbReference type="EMBL" id="NNAY01000137">
    <property type="protein sequence ID" value="OXU30639.1"/>
    <property type="molecule type" value="Genomic_DNA"/>
</dbReference>
<accession>A0A232FJI4</accession>
<sequence>MKIVCRNYRFVFSKIITYSSISYKSYALPKSYNRYCYTYRHLA</sequence>
<gene>
    <name evidence="1" type="ORF">TSAR_003428</name>
</gene>
<dbReference type="Proteomes" id="UP000215335">
    <property type="component" value="Unassembled WGS sequence"/>
</dbReference>
<proteinExistence type="predicted"/>
<organism evidence="1 2">
    <name type="scientific">Trichomalopsis sarcophagae</name>
    <dbReference type="NCBI Taxonomy" id="543379"/>
    <lineage>
        <taxon>Eukaryota</taxon>
        <taxon>Metazoa</taxon>
        <taxon>Ecdysozoa</taxon>
        <taxon>Arthropoda</taxon>
        <taxon>Hexapoda</taxon>
        <taxon>Insecta</taxon>
        <taxon>Pterygota</taxon>
        <taxon>Neoptera</taxon>
        <taxon>Endopterygota</taxon>
        <taxon>Hymenoptera</taxon>
        <taxon>Apocrita</taxon>
        <taxon>Proctotrupomorpha</taxon>
        <taxon>Chalcidoidea</taxon>
        <taxon>Pteromalidae</taxon>
        <taxon>Pteromalinae</taxon>
        <taxon>Trichomalopsis</taxon>
    </lineage>
</organism>
<dbReference type="AlphaFoldDB" id="A0A232FJI4"/>
<comment type="caution">
    <text evidence="1">The sequence shown here is derived from an EMBL/GenBank/DDBJ whole genome shotgun (WGS) entry which is preliminary data.</text>
</comment>
<evidence type="ECO:0000313" key="2">
    <source>
        <dbReference type="Proteomes" id="UP000215335"/>
    </source>
</evidence>
<name>A0A232FJI4_9HYME</name>
<reference evidence="1 2" key="1">
    <citation type="journal article" date="2017" name="Curr. Biol.">
        <title>The Evolution of Venom by Co-option of Single-Copy Genes.</title>
        <authorList>
            <person name="Martinson E.O."/>
            <person name="Mrinalini"/>
            <person name="Kelkar Y.D."/>
            <person name="Chang C.H."/>
            <person name="Werren J.H."/>
        </authorList>
    </citation>
    <scope>NUCLEOTIDE SEQUENCE [LARGE SCALE GENOMIC DNA]</scope>
    <source>
        <strain evidence="1 2">Alberta</strain>
        <tissue evidence="1">Whole body</tissue>
    </source>
</reference>
<keyword evidence="2" id="KW-1185">Reference proteome</keyword>